<evidence type="ECO:0000313" key="3">
    <source>
        <dbReference type="Proteomes" id="UP000481861"/>
    </source>
</evidence>
<accession>A0A7C8I9B7</accession>
<reference evidence="2 3" key="1">
    <citation type="submission" date="2020-01" db="EMBL/GenBank/DDBJ databases">
        <authorList>
            <consortium name="DOE Joint Genome Institute"/>
            <person name="Haridas S."/>
            <person name="Albert R."/>
            <person name="Binder M."/>
            <person name="Bloem J."/>
            <person name="Labutti K."/>
            <person name="Salamov A."/>
            <person name="Andreopoulos B."/>
            <person name="Baker S.E."/>
            <person name="Barry K."/>
            <person name="Bills G."/>
            <person name="Bluhm B.H."/>
            <person name="Cannon C."/>
            <person name="Castanera R."/>
            <person name="Culley D.E."/>
            <person name="Daum C."/>
            <person name="Ezra D."/>
            <person name="Gonzalez J.B."/>
            <person name="Henrissat B."/>
            <person name="Kuo A."/>
            <person name="Liang C."/>
            <person name="Lipzen A."/>
            <person name="Lutzoni F."/>
            <person name="Magnuson J."/>
            <person name="Mondo S."/>
            <person name="Nolan M."/>
            <person name="Ohm R."/>
            <person name="Pangilinan J."/>
            <person name="Park H.-J.H."/>
            <person name="Ramirez L."/>
            <person name="Alfaro M."/>
            <person name="Sun H."/>
            <person name="Tritt A."/>
            <person name="Yoshinaga Y."/>
            <person name="Zwiers L.-H.L."/>
            <person name="Turgeon B.G."/>
            <person name="Goodwin S.B."/>
            <person name="Spatafora J.W."/>
            <person name="Crous P.W."/>
            <person name="Grigoriev I.V."/>
        </authorList>
    </citation>
    <scope>NUCLEOTIDE SEQUENCE [LARGE SCALE GENOMIC DNA]</scope>
    <source>
        <strain evidence="2 3">CBS 611.86</strain>
    </source>
</reference>
<organism evidence="2 3">
    <name type="scientific">Massariosphaeria phaeospora</name>
    <dbReference type="NCBI Taxonomy" id="100035"/>
    <lineage>
        <taxon>Eukaryota</taxon>
        <taxon>Fungi</taxon>
        <taxon>Dikarya</taxon>
        <taxon>Ascomycota</taxon>
        <taxon>Pezizomycotina</taxon>
        <taxon>Dothideomycetes</taxon>
        <taxon>Pleosporomycetidae</taxon>
        <taxon>Pleosporales</taxon>
        <taxon>Pleosporales incertae sedis</taxon>
        <taxon>Massariosphaeria</taxon>
    </lineage>
</organism>
<feature type="transmembrane region" description="Helical" evidence="1">
    <location>
        <begin position="305"/>
        <end position="327"/>
    </location>
</feature>
<keyword evidence="1" id="KW-0812">Transmembrane</keyword>
<dbReference type="Proteomes" id="UP000481861">
    <property type="component" value="Unassembled WGS sequence"/>
</dbReference>
<evidence type="ECO:0000256" key="1">
    <source>
        <dbReference type="SAM" id="Phobius"/>
    </source>
</evidence>
<dbReference type="EMBL" id="JAADJZ010000007">
    <property type="protein sequence ID" value="KAF2873889.1"/>
    <property type="molecule type" value="Genomic_DNA"/>
</dbReference>
<proteinExistence type="predicted"/>
<keyword evidence="1" id="KW-0472">Membrane</keyword>
<evidence type="ECO:0000313" key="2">
    <source>
        <dbReference type="EMBL" id="KAF2873889.1"/>
    </source>
</evidence>
<dbReference type="AlphaFoldDB" id="A0A7C8I9B7"/>
<protein>
    <submittedName>
        <fullName evidence="2">Uncharacterized protein</fullName>
    </submittedName>
</protein>
<name>A0A7C8I9B7_9PLEO</name>
<dbReference type="OrthoDB" id="5428890at2759"/>
<gene>
    <name evidence="2" type="ORF">BDV95DRAFT_489290</name>
</gene>
<keyword evidence="1" id="KW-1133">Transmembrane helix</keyword>
<keyword evidence="3" id="KW-1185">Reference proteome</keyword>
<sequence>MASVSASLLDALEASTKNTIIDAFWGPVSTYDWSHCDDAPSKAYWDFYLGACEHALHDGGRHASARTHQDIIDIANLLQEHQGRPEIREALRCKLTKHSATEDELLDSSIGLAARLLLMIDVGSLQFGFSGRQQLQWHKGCLKDCIHSYFCAPPALGHEGVKLHRVFHALNLERIAGVDIIATDNLLDHLRLTEDDTKLYVFNHASLLKCQYGSSILPDGLVEETLRTLALLFPQSDPTTRKWVRKLPPPFSLDPLLAQCGHLKTDDRQIEKFTFWHDRLVVLKQVFDEATPLTMSQWWYDRRNGVQWCTFWVAIVVLSLTLFFGLIQSVEGALQVYVSYQGR</sequence>
<comment type="caution">
    <text evidence="2">The sequence shown here is derived from an EMBL/GenBank/DDBJ whole genome shotgun (WGS) entry which is preliminary data.</text>
</comment>